<comment type="caution">
    <text evidence="1">The sequence shown here is derived from an EMBL/GenBank/DDBJ whole genome shotgun (WGS) entry which is preliminary data.</text>
</comment>
<proteinExistence type="predicted"/>
<dbReference type="EMBL" id="JMCC02000045">
    <property type="protein sequence ID" value="KIG15914.1"/>
    <property type="molecule type" value="Genomic_DNA"/>
</dbReference>
<dbReference type="RefSeq" id="WP_153258357.1">
    <property type="nucleotide sequence ID" value="NZ_JMCC02000045.1"/>
</dbReference>
<dbReference type="AlphaFoldDB" id="A0A0C1ZE27"/>
<dbReference type="Proteomes" id="UP000031599">
    <property type="component" value="Unassembled WGS sequence"/>
</dbReference>
<gene>
    <name evidence="1" type="ORF">DB30_05105</name>
</gene>
<name>A0A0C1ZE27_9BACT</name>
<protein>
    <submittedName>
        <fullName evidence="1">Uncharacterized protein</fullName>
    </submittedName>
</protein>
<evidence type="ECO:0000313" key="2">
    <source>
        <dbReference type="Proteomes" id="UP000031599"/>
    </source>
</evidence>
<evidence type="ECO:0000313" key="1">
    <source>
        <dbReference type="EMBL" id="KIG15914.1"/>
    </source>
</evidence>
<reference evidence="1 2" key="1">
    <citation type="submission" date="2014-12" db="EMBL/GenBank/DDBJ databases">
        <title>Genome assembly of Enhygromyxa salina DSM 15201.</title>
        <authorList>
            <person name="Sharma G."/>
            <person name="Subramanian S."/>
        </authorList>
    </citation>
    <scope>NUCLEOTIDE SEQUENCE [LARGE SCALE GENOMIC DNA]</scope>
    <source>
        <strain evidence="1 2">DSM 15201</strain>
    </source>
</reference>
<organism evidence="1 2">
    <name type="scientific">Enhygromyxa salina</name>
    <dbReference type="NCBI Taxonomy" id="215803"/>
    <lineage>
        <taxon>Bacteria</taxon>
        <taxon>Pseudomonadati</taxon>
        <taxon>Myxococcota</taxon>
        <taxon>Polyangia</taxon>
        <taxon>Nannocystales</taxon>
        <taxon>Nannocystaceae</taxon>
        <taxon>Enhygromyxa</taxon>
    </lineage>
</organism>
<accession>A0A0C1ZE27</accession>
<sequence length="54" mass="5987">MEGFAAFAQDVREFEVPPELMEAGALSLAMHVELIQGSDKPWATLMLMSAYVQE</sequence>